<sequence length="141" mass="16270">MMIPNNVLYLGFKSSLLEADRKVIYQERIFTYGLSITLLMINTAELLSSREDRYWLRIAKSLMTIVFTYTAGAFIFLLMDTQEYNMYLYARDIPAGSFSCITILMTAVLLLVLQLLSSRLRAMADAACLASYFPSWLRFDR</sequence>
<organism evidence="2 3">
    <name type="scientific">Chitinophaga agri</name>
    <dbReference type="NCBI Taxonomy" id="2703787"/>
    <lineage>
        <taxon>Bacteria</taxon>
        <taxon>Pseudomonadati</taxon>
        <taxon>Bacteroidota</taxon>
        <taxon>Chitinophagia</taxon>
        <taxon>Chitinophagales</taxon>
        <taxon>Chitinophagaceae</taxon>
        <taxon>Chitinophaga</taxon>
    </lineage>
</organism>
<name>A0A6B9ZNS9_9BACT</name>
<gene>
    <name evidence="2" type="ORF">GWR21_28005</name>
</gene>
<dbReference type="EMBL" id="CP048113">
    <property type="protein sequence ID" value="QHS63291.1"/>
    <property type="molecule type" value="Genomic_DNA"/>
</dbReference>
<dbReference type="Proteomes" id="UP000476411">
    <property type="component" value="Chromosome"/>
</dbReference>
<evidence type="ECO:0000313" key="3">
    <source>
        <dbReference type="Proteomes" id="UP000476411"/>
    </source>
</evidence>
<accession>A0A6B9ZNS9</accession>
<reference evidence="2 3" key="1">
    <citation type="submission" date="2020-01" db="EMBL/GenBank/DDBJ databases">
        <title>Complete genome sequence of Chitinophaga sp. H33E-04 isolated from quinoa roots.</title>
        <authorList>
            <person name="Weon H.-Y."/>
            <person name="Lee S.A."/>
        </authorList>
    </citation>
    <scope>NUCLEOTIDE SEQUENCE [LARGE SCALE GENOMIC DNA]</scope>
    <source>
        <strain evidence="2 3">H33E-04</strain>
    </source>
</reference>
<feature type="transmembrane region" description="Helical" evidence="1">
    <location>
        <begin position="93"/>
        <end position="113"/>
    </location>
</feature>
<evidence type="ECO:0000313" key="2">
    <source>
        <dbReference type="EMBL" id="QHS63291.1"/>
    </source>
</evidence>
<proteinExistence type="predicted"/>
<feature type="transmembrane region" description="Helical" evidence="1">
    <location>
        <begin position="59"/>
        <end position="78"/>
    </location>
</feature>
<feature type="transmembrane region" description="Helical" evidence="1">
    <location>
        <begin position="29"/>
        <end position="47"/>
    </location>
</feature>
<protein>
    <submittedName>
        <fullName evidence="2">Uncharacterized protein</fullName>
    </submittedName>
</protein>
<evidence type="ECO:0000256" key="1">
    <source>
        <dbReference type="SAM" id="Phobius"/>
    </source>
</evidence>
<dbReference type="RefSeq" id="WP_162335007.1">
    <property type="nucleotide sequence ID" value="NZ_CP048113.1"/>
</dbReference>
<keyword evidence="3" id="KW-1185">Reference proteome</keyword>
<dbReference type="KEGG" id="chih:GWR21_28005"/>
<keyword evidence="1" id="KW-1133">Transmembrane helix</keyword>
<keyword evidence="1" id="KW-0812">Transmembrane</keyword>
<keyword evidence="1" id="KW-0472">Membrane</keyword>
<dbReference type="AlphaFoldDB" id="A0A6B9ZNS9"/>